<dbReference type="InterPro" id="IPR029052">
    <property type="entry name" value="Metallo-depent_PP-like"/>
</dbReference>
<dbReference type="Proteomes" id="UP001610861">
    <property type="component" value="Unassembled WGS sequence"/>
</dbReference>
<gene>
    <name evidence="3" type="ORF">ACH3VR_07885</name>
</gene>
<dbReference type="PROSITE" id="PS51841">
    <property type="entry name" value="LTD"/>
    <property type="match status" value="3"/>
</dbReference>
<dbReference type="PANTHER" id="PTHR43143">
    <property type="entry name" value="METALLOPHOSPHOESTERASE, CALCINEURIN SUPERFAMILY"/>
    <property type="match status" value="1"/>
</dbReference>
<feature type="signal peptide" evidence="1">
    <location>
        <begin position="1"/>
        <end position="24"/>
    </location>
</feature>
<dbReference type="InterPro" id="IPR004843">
    <property type="entry name" value="Calcineurin-like_PHP"/>
</dbReference>
<proteinExistence type="predicted"/>
<comment type="caution">
    <text evidence="3">The sequence shown here is derived from an EMBL/GenBank/DDBJ whole genome shotgun (WGS) entry which is preliminary data.</text>
</comment>
<feature type="domain" description="LTD" evidence="2">
    <location>
        <begin position="188"/>
        <end position="311"/>
    </location>
</feature>
<dbReference type="Gene3D" id="3.60.21.10">
    <property type="match status" value="1"/>
</dbReference>
<organism evidence="3 4">
    <name type="scientific">Microbacterium alkaliflavum</name>
    <dbReference type="NCBI Taxonomy" id="3248839"/>
    <lineage>
        <taxon>Bacteria</taxon>
        <taxon>Bacillati</taxon>
        <taxon>Actinomycetota</taxon>
        <taxon>Actinomycetes</taxon>
        <taxon>Micrococcales</taxon>
        <taxon>Microbacteriaceae</taxon>
        <taxon>Microbacterium</taxon>
    </lineage>
</organism>
<name>A0ABW7Q5X9_9MICO</name>
<dbReference type="PANTHER" id="PTHR43143:SF5">
    <property type="entry name" value="SECRETED PROTEIN"/>
    <property type="match status" value="1"/>
</dbReference>
<dbReference type="InterPro" id="IPR051918">
    <property type="entry name" value="STPP_CPPED1"/>
</dbReference>
<keyword evidence="4" id="KW-1185">Reference proteome</keyword>
<evidence type="ECO:0000256" key="1">
    <source>
        <dbReference type="SAM" id="SignalP"/>
    </source>
</evidence>
<keyword evidence="1" id="KW-0732">Signal</keyword>
<sequence>MLRPVAASSLVLCLALAASVPAEAAEPPDAVAAAAGDVVISEIAAEAPTHGFFELQNGADHAVDLSGWTVYRCDAEGLRVKPTAPDAVLDGVVLVPGERFLAAQAGGRWDAAPDAVFAEPLSSLGFGLVLLAPDGAVADGVGVYPSEPAPTEGECGDGNLPVALAGALDESWQRTASGDWVRARATPGEANAEAADTTTDEPVRIDEIAAAGPAGHGDDLVELRNTGGAPVDVGGWRVYRCTALGTTSAATLQYSFPEGRSLAAGERFVVVGPDFTGEADARAAISLADVFSGVLIATADGRRVDGVTVSSERDTACQTGDEKLSGILDYRSGESWQRTPAGEWLIAPRTPGARNAATDTRLAAEAFAYPEQRGVAISELATDPALDRNDYARHTFVELGNYGTDEVDVSGWRLVACTADGFRSTEDLATIAPGTTIPPGATWLAALAGTDAASRADAVFWAPFALAGAGVWVEDAHGDRVDSVGVYHRNEMDESVERYSPCTKGLALATFAVDRLRGETYQRAGFAGDDASDFVAAGATPGVLDLREPPDPDRLLAEAGTQPIAASADAPAEPRLTRAVATSGVPAEVRVAVAGASAAPLTTLSAPGEHEVTPDALLARDEAYGLPYVRLEVALPVEGGVVSWSGRTVGRSAVRLSVWDRGAAAWRPLDTASGAQSAASTVAEASLTLSGRALPAEVSDGTAQLLVQVVPRADALATEGGGIAQRGDYDVALAHLTDTQYYSEAYPEVYAGEIAWILRNAQARKIGFAIHTGDLIQNWVDPDMREDRARREFAIASRFEAGLDEAGLPNSVLPGNHDNKRGVTNDLFNEYFGPSRYAGRSWYGGSVAPDDNSASWSWFQAGGARFVVLSLPYAYGEREIVFAEQVVAQHPDANIVIATHEHVAPKSEGVAASRSNSSRWVSHADLLWNRVIAPNRNVVLVLSGHFHGIGAIVTEDAGGIPGHTVVEALADYQEFRTHTGERATGFQRLLQLDLAAGMLAVDTFSVPLSATASYPFDYGQFVVDDGSEGVESNERPWNVVDAGLQHRYTEADDSFSVPLALQHAKAVETDAVTLR</sequence>
<feature type="domain" description="LTD" evidence="2">
    <location>
        <begin position="26"/>
        <end position="145"/>
    </location>
</feature>
<dbReference type="SUPFAM" id="SSF56300">
    <property type="entry name" value="Metallo-dependent phosphatases"/>
    <property type="match status" value="1"/>
</dbReference>
<evidence type="ECO:0000259" key="2">
    <source>
        <dbReference type="PROSITE" id="PS51841"/>
    </source>
</evidence>
<evidence type="ECO:0000313" key="3">
    <source>
        <dbReference type="EMBL" id="MFH8250269.1"/>
    </source>
</evidence>
<dbReference type="SUPFAM" id="SSF74853">
    <property type="entry name" value="Lamin A/C globular tail domain"/>
    <property type="match status" value="3"/>
</dbReference>
<dbReference type="EMBL" id="JBIQWL010000002">
    <property type="protein sequence ID" value="MFH8250269.1"/>
    <property type="molecule type" value="Genomic_DNA"/>
</dbReference>
<accession>A0ABW7Q5X9</accession>
<feature type="domain" description="LTD" evidence="2">
    <location>
        <begin position="358"/>
        <end position="488"/>
    </location>
</feature>
<protein>
    <submittedName>
        <fullName evidence="3">Lamin tail domain-containing protein</fullName>
    </submittedName>
</protein>
<feature type="chain" id="PRO_5046834756" evidence="1">
    <location>
        <begin position="25"/>
        <end position="1075"/>
    </location>
</feature>
<reference evidence="3 4" key="1">
    <citation type="submission" date="2024-09" db="EMBL/GenBank/DDBJ databases">
        <authorList>
            <person name="Pan X."/>
        </authorList>
    </citation>
    <scope>NUCLEOTIDE SEQUENCE [LARGE SCALE GENOMIC DNA]</scope>
    <source>
        <strain evidence="3 4">B2969</strain>
    </source>
</reference>
<dbReference type="Pfam" id="PF00932">
    <property type="entry name" value="LTD"/>
    <property type="match status" value="1"/>
</dbReference>
<dbReference type="Pfam" id="PF00149">
    <property type="entry name" value="Metallophos"/>
    <property type="match status" value="1"/>
</dbReference>
<dbReference type="RefSeq" id="WP_396640200.1">
    <property type="nucleotide sequence ID" value="NZ_JBIQWL010000002.1"/>
</dbReference>
<dbReference type="Gene3D" id="2.60.40.1260">
    <property type="entry name" value="Lamin Tail domain"/>
    <property type="match status" value="1"/>
</dbReference>
<dbReference type="InterPro" id="IPR001322">
    <property type="entry name" value="Lamin_tail_dom"/>
</dbReference>
<dbReference type="InterPro" id="IPR036415">
    <property type="entry name" value="Lamin_tail_dom_sf"/>
</dbReference>
<evidence type="ECO:0000313" key="4">
    <source>
        <dbReference type="Proteomes" id="UP001610861"/>
    </source>
</evidence>